<dbReference type="Gene3D" id="2.70.70.10">
    <property type="entry name" value="Glucose Permease (Domain IIA)"/>
    <property type="match status" value="1"/>
</dbReference>
<dbReference type="InterPro" id="IPR011055">
    <property type="entry name" value="Dup_hybrid_motif"/>
</dbReference>
<dbReference type="PANTHER" id="PTHR21666">
    <property type="entry name" value="PEPTIDASE-RELATED"/>
    <property type="match status" value="1"/>
</dbReference>
<dbReference type="EMBL" id="AM778930">
    <property type="protein sequence ID" value="CAO89635.1"/>
    <property type="molecule type" value="Genomic_DNA"/>
</dbReference>
<dbReference type="InterPro" id="IPR050570">
    <property type="entry name" value="Cell_wall_metabolism_enzyme"/>
</dbReference>
<evidence type="ECO:0000313" key="2">
    <source>
        <dbReference type="EMBL" id="CAO89635.1"/>
    </source>
</evidence>
<gene>
    <name evidence="2" type="ORF">IPF_2989</name>
</gene>
<dbReference type="Pfam" id="PF01551">
    <property type="entry name" value="Peptidase_M23"/>
    <property type="match status" value="1"/>
</dbReference>
<proteinExistence type="predicted"/>
<sequence length="207" mass="22560">MVFGVSLMLKYLPVKFLRFLAISCLVTLISLGFDRLHPVKANPTLIAQNAWAGASFPVENFQTYTSGFGYRSSPMDGSQQFHAGLDMAAPLGSYIRNWWTGRIVELSDNTGCGTMIKMQSGQWTHIYCHLMGSVQSDSRGTFLIDRSGGIVLTLGQDIPAGARMARVGMTGRTTGPHLHWGLMYGNQYVDPALVLNAMYGSNPSGNS</sequence>
<feature type="domain" description="M23ase beta-sheet core" evidence="1">
    <location>
        <begin position="153"/>
        <end position="191"/>
    </location>
</feature>
<dbReference type="SUPFAM" id="SSF51261">
    <property type="entry name" value="Duplicated hybrid motif"/>
    <property type="match status" value="1"/>
</dbReference>
<accession>A8YER4</accession>
<evidence type="ECO:0000259" key="1">
    <source>
        <dbReference type="Pfam" id="PF01551"/>
    </source>
</evidence>
<reference evidence="2" key="1">
    <citation type="submission" date="2007-08" db="EMBL/GenBank/DDBJ databases">
        <authorList>
            <person name="Frangeul L."/>
        </authorList>
    </citation>
    <scope>NUCLEOTIDE SEQUENCE</scope>
    <source>
        <strain evidence="2">PCC 7806</strain>
    </source>
</reference>
<dbReference type="AlphaFoldDB" id="A8YER4"/>
<dbReference type="InterPro" id="IPR016047">
    <property type="entry name" value="M23ase_b-sheet_dom"/>
</dbReference>
<protein>
    <recommendedName>
        <fullName evidence="1">M23ase beta-sheet core domain-containing protein</fullName>
    </recommendedName>
</protein>
<dbReference type="PANTHER" id="PTHR21666:SF293">
    <property type="entry name" value="SLL1488 PROTEIN"/>
    <property type="match status" value="1"/>
</dbReference>
<dbReference type="GO" id="GO:0004222">
    <property type="term" value="F:metalloendopeptidase activity"/>
    <property type="evidence" value="ECO:0007669"/>
    <property type="project" value="TreeGrafter"/>
</dbReference>
<dbReference type="CDD" id="cd12797">
    <property type="entry name" value="M23_peptidase"/>
    <property type="match status" value="1"/>
</dbReference>
<name>A8YER4_MICA7</name>
<organism evidence="2">
    <name type="scientific">Microcystis aeruginosa (strain PCC 7806)</name>
    <dbReference type="NCBI Taxonomy" id="267872"/>
    <lineage>
        <taxon>Bacteria</taxon>
        <taxon>Bacillati</taxon>
        <taxon>Cyanobacteriota</taxon>
        <taxon>Cyanophyceae</taxon>
        <taxon>Oscillatoriophycideae</taxon>
        <taxon>Chroococcales</taxon>
        <taxon>Microcystaceae</taxon>
        <taxon>Microcystis</taxon>
    </lineage>
</organism>